<dbReference type="Pfam" id="PF13490">
    <property type="entry name" value="zf-HC2"/>
    <property type="match status" value="1"/>
</dbReference>
<gene>
    <name evidence="3" type="ORF">SL103_14640</name>
</gene>
<dbReference type="RefSeq" id="WP_069569302.1">
    <property type="nucleotide sequence ID" value="NZ_CP017157.1"/>
</dbReference>
<dbReference type="KEGG" id="slc:SL103_14640"/>
<evidence type="ECO:0000256" key="1">
    <source>
        <dbReference type="SAM" id="MobiDB-lite"/>
    </source>
</evidence>
<feature type="domain" description="Putative zinc-finger" evidence="2">
    <location>
        <begin position="3"/>
        <end position="39"/>
    </location>
</feature>
<feature type="region of interest" description="Disordered" evidence="1">
    <location>
        <begin position="77"/>
        <end position="99"/>
    </location>
</feature>
<reference evidence="3 4" key="1">
    <citation type="submission" date="2016-09" db="EMBL/GenBank/DDBJ databases">
        <title>Complete genome sequencing of Streptomyces lydicus 103 and metabolic pathways analysis of antibiotic biosynthesis.</title>
        <authorList>
            <person name="Jia N."/>
            <person name="Ding M.-Z."/>
            <person name="Gao F."/>
            <person name="Yuan Y.-J."/>
        </authorList>
    </citation>
    <scope>NUCLEOTIDE SEQUENCE [LARGE SCALE GENOMIC DNA]</scope>
    <source>
        <strain evidence="3 4">103</strain>
    </source>
</reference>
<organism evidence="3 4">
    <name type="scientific">Streptomyces lydicus</name>
    <dbReference type="NCBI Taxonomy" id="47763"/>
    <lineage>
        <taxon>Bacteria</taxon>
        <taxon>Bacillati</taxon>
        <taxon>Actinomycetota</taxon>
        <taxon>Actinomycetes</taxon>
        <taxon>Kitasatosporales</taxon>
        <taxon>Streptomycetaceae</taxon>
        <taxon>Streptomyces</taxon>
    </lineage>
</organism>
<protein>
    <recommendedName>
        <fullName evidence="2">Putative zinc-finger domain-containing protein</fullName>
    </recommendedName>
</protein>
<feature type="compositionally biased region" description="Low complexity" evidence="1">
    <location>
        <begin position="77"/>
        <end position="92"/>
    </location>
</feature>
<dbReference type="OrthoDB" id="5197868at2"/>
<dbReference type="EMBL" id="CP017157">
    <property type="protein sequence ID" value="AOP47330.1"/>
    <property type="molecule type" value="Genomic_DNA"/>
</dbReference>
<accession>A0A1D7VKQ2</accession>
<sequence length="99" mass="10322">MHCSRARTALSARCDGEELPPGLTARRLDDHLAGCPDCRHWEARVRALTRHLDRAAARAEEDAAASVDALLAGLRSTTARPAAAVPGAGAPDTGDEPTG</sequence>
<dbReference type="AlphaFoldDB" id="A0A1D7VKQ2"/>
<dbReference type="InterPro" id="IPR027383">
    <property type="entry name" value="Znf_put"/>
</dbReference>
<dbReference type="Proteomes" id="UP000094094">
    <property type="component" value="Chromosome"/>
</dbReference>
<proteinExistence type="predicted"/>
<evidence type="ECO:0000259" key="2">
    <source>
        <dbReference type="Pfam" id="PF13490"/>
    </source>
</evidence>
<evidence type="ECO:0000313" key="4">
    <source>
        <dbReference type="Proteomes" id="UP000094094"/>
    </source>
</evidence>
<keyword evidence="4" id="KW-1185">Reference proteome</keyword>
<evidence type="ECO:0000313" key="3">
    <source>
        <dbReference type="EMBL" id="AOP47330.1"/>
    </source>
</evidence>
<name>A0A1D7VKQ2_9ACTN</name>